<proteinExistence type="predicted"/>
<gene>
    <name evidence="2" type="ORF">OCBIM_22008256mg</name>
</gene>
<feature type="transmembrane region" description="Helical" evidence="1">
    <location>
        <begin position="47"/>
        <end position="70"/>
    </location>
</feature>
<organism evidence="2">
    <name type="scientific">Octopus bimaculoides</name>
    <name type="common">California two-spotted octopus</name>
    <dbReference type="NCBI Taxonomy" id="37653"/>
    <lineage>
        <taxon>Eukaryota</taxon>
        <taxon>Metazoa</taxon>
        <taxon>Spiralia</taxon>
        <taxon>Lophotrochozoa</taxon>
        <taxon>Mollusca</taxon>
        <taxon>Cephalopoda</taxon>
        <taxon>Coleoidea</taxon>
        <taxon>Octopodiformes</taxon>
        <taxon>Octopoda</taxon>
        <taxon>Incirrata</taxon>
        <taxon>Octopodidae</taxon>
        <taxon>Octopus</taxon>
    </lineage>
</organism>
<dbReference type="EMBL" id="KQ426605">
    <property type="protein sequence ID" value="KOF68041.1"/>
    <property type="molecule type" value="Genomic_DNA"/>
</dbReference>
<dbReference type="OrthoDB" id="9984778at2759"/>
<dbReference type="AlphaFoldDB" id="A0A0L8FTL6"/>
<evidence type="ECO:0000256" key="1">
    <source>
        <dbReference type="SAM" id="Phobius"/>
    </source>
</evidence>
<reference evidence="2" key="1">
    <citation type="submission" date="2015-07" db="EMBL/GenBank/DDBJ databases">
        <title>MeaNS - Measles Nucleotide Surveillance Program.</title>
        <authorList>
            <person name="Tran T."/>
            <person name="Druce J."/>
        </authorList>
    </citation>
    <scope>NUCLEOTIDE SEQUENCE</scope>
    <source>
        <strain evidence="2">UCB-OBI-ISO-001</strain>
        <tissue evidence="2">Gonad</tissue>
    </source>
</reference>
<protein>
    <submittedName>
        <fullName evidence="2">Uncharacterized protein</fullName>
    </submittedName>
</protein>
<dbReference type="STRING" id="37653.A0A0L8FTL6"/>
<name>A0A0L8FTL6_OCTBM</name>
<keyword evidence="1" id="KW-0812">Transmembrane</keyword>
<keyword evidence="1" id="KW-1133">Transmembrane helix</keyword>
<sequence>VGTKVTVLISRKDGDKISTLLDNGTKVQMHISRLQSPATLNISRTSILFVSISFIVLMIISLTWLIFYYIQRFRYAHAKERLTKRLANAAKKTIAKIPQRTIKSGDKVSVCYYFFIFL</sequence>
<evidence type="ECO:0000313" key="2">
    <source>
        <dbReference type="EMBL" id="KOF68041.1"/>
    </source>
</evidence>
<keyword evidence="1" id="KW-0472">Membrane</keyword>
<accession>A0A0L8FTL6</accession>
<feature type="non-terminal residue" evidence="2">
    <location>
        <position position="1"/>
    </location>
</feature>